<keyword evidence="2" id="KW-0560">Oxidoreductase</keyword>
<name>A0A1F4W1M3_UNCKA</name>
<feature type="domain" description="RmlD-like substrate binding" evidence="3">
    <location>
        <begin position="9"/>
        <end position="178"/>
    </location>
</feature>
<evidence type="ECO:0000256" key="2">
    <source>
        <dbReference type="RuleBase" id="RU364082"/>
    </source>
</evidence>
<gene>
    <name evidence="4" type="ORF">A2264_01045</name>
</gene>
<dbReference type="Pfam" id="PF04321">
    <property type="entry name" value="RmlD_sub_bind"/>
    <property type="match status" value="1"/>
</dbReference>
<dbReference type="PANTHER" id="PTHR10491:SF4">
    <property type="entry name" value="METHIONINE ADENOSYLTRANSFERASE 2 SUBUNIT BETA"/>
    <property type="match status" value="1"/>
</dbReference>
<dbReference type="Gene3D" id="3.40.50.720">
    <property type="entry name" value="NAD(P)-binding Rossmann-like Domain"/>
    <property type="match status" value="1"/>
</dbReference>
<dbReference type="EMBL" id="MEVT01000008">
    <property type="protein sequence ID" value="OGC63255.1"/>
    <property type="molecule type" value="Genomic_DNA"/>
</dbReference>
<dbReference type="AlphaFoldDB" id="A0A1F4W1M3"/>
<sequence length="250" mass="27898">MKTTISQNELLVIGGAGLLGTELKKYFPQAHFTDKELIDVTKPETIDTFLDNNTIKTVVHMAALMPPKKSDEDPAASVQVNIIGVANVAVACMKRNIRMIYISTDYVFRGDEGDYKEEDSLYAPNKYAWSKLGGECVMRMYGNGVIVRLSFGPMKFPYPKAFSDQYTSKESVGVVAQKIAKIIESDFLGVIHIGGKRRSVFEYAKSLEGSEAVEAMSRLDVRDYIVPKDTSLNSTKYDQLFNSEKEYGLI</sequence>
<protein>
    <recommendedName>
        <fullName evidence="2">dTDP-4-dehydrorhamnose reductase</fullName>
        <ecNumber evidence="2">1.1.1.133</ecNumber>
    </recommendedName>
</protein>
<dbReference type="InterPro" id="IPR036291">
    <property type="entry name" value="NAD(P)-bd_dom_sf"/>
</dbReference>
<dbReference type="UniPathway" id="UPA00124"/>
<dbReference type="GO" id="GO:0008831">
    <property type="term" value="F:dTDP-4-dehydrorhamnose reductase activity"/>
    <property type="evidence" value="ECO:0007669"/>
    <property type="project" value="UniProtKB-EC"/>
</dbReference>
<comment type="similarity">
    <text evidence="1 2">Belongs to the dTDP-4-dehydrorhamnose reductase family.</text>
</comment>
<evidence type="ECO:0000259" key="3">
    <source>
        <dbReference type="Pfam" id="PF04321"/>
    </source>
</evidence>
<comment type="caution">
    <text evidence="4">The sequence shown here is derived from an EMBL/GenBank/DDBJ whole genome shotgun (WGS) entry which is preliminary data.</text>
</comment>
<dbReference type="InterPro" id="IPR005913">
    <property type="entry name" value="dTDP_dehydrorham_reduct"/>
</dbReference>
<dbReference type="Proteomes" id="UP000176614">
    <property type="component" value="Unassembled WGS sequence"/>
</dbReference>
<dbReference type="EC" id="1.1.1.133" evidence="2"/>
<organism evidence="4 5">
    <name type="scientific">candidate division WWE3 bacterium RIFOXYA2_FULL_46_9</name>
    <dbReference type="NCBI Taxonomy" id="1802636"/>
    <lineage>
        <taxon>Bacteria</taxon>
        <taxon>Katanobacteria</taxon>
    </lineage>
</organism>
<accession>A0A1F4W1M3</accession>
<dbReference type="SUPFAM" id="SSF51735">
    <property type="entry name" value="NAD(P)-binding Rossmann-fold domains"/>
    <property type="match status" value="1"/>
</dbReference>
<comment type="pathway">
    <text evidence="2">Carbohydrate biosynthesis; dTDP-L-rhamnose biosynthesis.</text>
</comment>
<dbReference type="InterPro" id="IPR029903">
    <property type="entry name" value="RmlD-like-bd"/>
</dbReference>
<dbReference type="GO" id="GO:0019305">
    <property type="term" value="P:dTDP-rhamnose biosynthetic process"/>
    <property type="evidence" value="ECO:0007669"/>
    <property type="project" value="UniProtKB-UniPathway"/>
</dbReference>
<comment type="function">
    <text evidence="2">Catalyzes the reduction of dTDP-6-deoxy-L-lyxo-4-hexulose to yield dTDP-L-rhamnose.</text>
</comment>
<evidence type="ECO:0000313" key="4">
    <source>
        <dbReference type="EMBL" id="OGC63255.1"/>
    </source>
</evidence>
<evidence type="ECO:0000256" key="1">
    <source>
        <dbReference type="ARBA" id="ARBA00010944"/>
    </source>
</evidence>
<keyword evidence="2" id="KW-0521">NADP</keyword>
<evidence type="ECO:0000313" key="5">
    <source>
        <dbReference type="Proteomes" id="UP000176614"/>
    </source>
</evidence>
<proteinExistence type="inferred from homology"/>
<dbReference type="PANTHER" id="PTHR10491">
    <property type="entry name" value="DTDP-4-DEHYDRORHAMNOSE REDUCTASE"/>
    <property type="match status" value="1"/>
</dbReference>
<reference evidence="4 5" key="1">
    <citation type="journal article" date="2016" name="Nat. Commun.">
        <title>Thousands of microbial genomes shed light on interconnected biogeochemical processes in an aquifer system.</title>
        <authorList>
            <person name="Anantharaman K."/>
            <person name="Brown C.T."/>
            <person name="Hug L.A."/>
            <person name="Sharon I."/>
            <person name="Castelle C.J."/>
            <person name="Probst A.J."/>
            <person name="Thomas B.C."/>
            <person name="Singh A."/>
            <person name="Wilkins M.J."/>
            <person name="Karaoz U."/>
            <person name="Brodie E.L."/>
            <person name="Williams K.H."/>
            <person name="Hubbard S.S."/>
            <person name="Banfield J.F."/>
        </authorList>
    </citation>
    <scope>NUCLEOTIDE SEQUENCE [LARGE SCALE GENOMIC DNA]</scope>
</reference>